<evidence type="ECO:0000313" key="2">
    <source>
        <dbReference type="EMBL" id="ACV35243.1"/>
    </source>
</evidence>
<dbReference type="OrthoDB" id="9819507at2"/>
<name>C7RLZ4_ACCRE</name>
<organism evidence="2">
    <name type="scientific">Accumulibacter regalis</name>
    <dbReference type="NCBI Taxonomy" id="522306"/>
    <lineage>
        <taxon>Bacteria</taxon>
        <taxon>Pseudomonadati</taxon>
        <taxon>Pseudomonadota</taxon>
        <taxon>Betaproteobacteria</taxon>
        <taxon>Candidatus Accumulibacter</taxon>
    </lineage>
</organism>
<evidence type="ECO:0000256" key="1">
    <source>
        <dbReference type="SAM" id="SignalP"/>
    </source>
</evidence>
<dbReference type="AlphaFoldDB" id="C7RLZ4"/>
<dbReference type="KEGG" id="app:CAP2UW1_1947"/>
<feature type="signal peptide" evidence="1">
    <location>
        <begin position="1"/>
        <end position="26"/>
    </location>
</feature>
<keyword evidence="1" id="KW-0732">Signal</keyword>
<accession>C7RLZ4</accession>
<evidence type="ECO:0008006" key="3">
    <source>
        <dbReference type="Google" id="ProtNLM"/>
    </source>
</evidence>
<feature type="chain" id="PRO_5002983998" description="PEP-CTERM protein-sorting domain-containing protein" evidence="1">
    <location>
        <begin position="27"/>
        <end position="298"/>
    </location>
</feature>
<gene>
    <name evidence="2" type="ordered locus">CAP2UW1_1947</name>
</gene>
<reference evidence="2" key="1">
    <citation type="submission" date="2009-08" db="EMBL/GenBank/DDBJ databases">
        <authorList>
            <consortium name="US DOE Joint Genome Institute"/>
            <person name="Lucas S."/>
            <person name="Copeland A."/>
            <person name="Lapidus A."/>
            <person name="Glavina del Rio T."/>
            <person name="Dalin E."/>
            <person name="Tice H."/>
            <person name="Bruce D."/>
            <person name="Barry K."/>
            <person name="Pitluck S."/>
            <person name="Lowry S."/>
            <person name="Larimer F."/>
            <person name="Land M."/>
            <person name="Hauser L."/>
            <person name="Kyrpides N."/>
            <person name="Ivanova N."/>
            <person name="McMahon K.D."/>
            <person name="Hugenholtz P."/>
        </authorList>
    </citation>
    <scope>NUCLEOTIDE SEQUENCE</scope>
    <source>
        <strain evidence="2">UW-1</strain>
    </source>
</reference>
<proteinExistence type="predicted"/>
<sequence precursor="true">MMHQSLRVFRVLFLAAVAAFFPSAHAAWGDVSYDPTPARIDEDQAAQFDAFGLLTHAVAFLSGHGSARQDFESGFANAQVLADWVRLGDNRVRFGFGDSLARIDWRGRIGQIDPGASEFGLFHPRGTYGNAAGVAGDPRNYVSDHYFLTADAVPGEAKPYFVMQFEQPIDFVALSVSDYTSGVGGTRRFDLLVGDDLASAVALPEYGHRREFTFPPEDLIDGGFFYVFGSGKGDPSPSVSNRYPRFNFAVLRLDPADATVGFDNLIVVNAVPQPGALVVLLAGLGALAATWRRPPARA</sequence>
<reference evidence="2" key="2">
    <citation type="submission" date="2009-09" db="EMBL/GenBank/DDBJ databases">
        <title>Complete sequence of chromosome of Candidatus Accumulibacter phosphatis clade IIA str. UW-1.</title>
        <authorList>
            <consortium name="US DOE Joint Genome Institute"/>
            <person name="Martin H.G."/>
            <person name="Ivanova N."/>
            <person name="Kunin V."/>
            <person name="Warnecke F."/>
            <person name="Barry K."/>
            <person name="He S."/>
            <person name="Salamov A."/>
            <person name="Szeto E."/>
            <person name="Dalin E."/>
            <person name="Pangilinan J.L."/>
            <person name="Lapidus A."/>
            <person name="Lowry S."/>
            <person name="Kyrpides N.C."/>
            <person name="McMahon K.D."/>
            <person name="Hugenholtz P."/>
        </authorList>
    </citation>
    <scope>NUCLEOTIDE SEQUENCE [LARGE SCALE GENOMIC DNA]</scope>
    <source>
        <strain evidence="2">UW-1</strain>
    </source>
</reference>
<dbReference type="HOGENOM" id="CLU_932638_0_0_4"/>
<dbReference type="EMBL" id="CP001715">
    <property type="protein sequence ID" value="ACV35243.1"/>
    <property type="molecule type" value="Genomic_DNA"/>
</dbReference>
<protein>
    <recommendedName>
        <fullName evidence="3">PEP-CTERM protein-sorting domain-containing protein</fullName>
    </recommendedName>
</protein>